<organism evidence="13 14">
    <name type="scientific">Microbotryum intermedium</name>
    <dbReference type="NCBI Taxonomy" id="269621"/>
    <lineage>
        <taxon>Eukaryota</taxon>
        <taxon>Fungi</taxon>
        <taxon>Dikarya</taxon>
        <taxon>Basidiomycota</taxon>
        <taxon>Pucciniomycotina</taxon>
        <taxon>Microbotryomycetes</taxon>
        <taxon>Microbotryales</taxon>
        <taxon>Microbotryaceae</taxon>
        <taxon>Microbotryum</taxon>
    </lineage>
</organism>
<feature type="region of interest" description="Disordered" evidence="11">
    <location>
        <begin position="92"/>
        <end position="122"/>
    </location>
</feature>
<comment type="similarity">
    <text evidence="10">Belongs to the protein kinase superfamily. Ser/Thr protein kinase family. Aurora subfamily.</text>
</comment>
<keyword evidence="5 7" id="KW-0067">ATP-binding</keyword>
<keyword evidence="3 7" id="KW-0547">Nucleotide-binding</keyword>
<feature type="binding site" evidence="7">
    <location>
        <begin position="362"/>
        <end position="364"/>
    </location>
    <ligand>
        <name>ATP</name>
        <dbReference type="ChEBI" id="CHEBI:30616"/>
    </ligand>
</feature>
<feature type="binding site" evidence="7">
    <location>
        <begin position="419"/>
        <end position="420"/>
    </location>
    <ligand>
        <name>ATP</name>
        <dbReference type="ChEBI" id="CHEBI:30616"/>
    </ligand>
</feature>
<keyword evidence="4 10" id="KW-0418">Kinase</keyword>
<dbReference type="InterPro" id="IPR030616">
    <property type="entry name" value="Aur-like"/>
</dbReference>
<accession>A0A238FJG0</accession>
<feature type="compositionally biased region" description="Low complexity" evidence="11">
    <location>
        <begin position="92"/>
        <end position="110"/>
    </location>
</feature>
<feature type="cross-link" description="Glycyl lysine isopeptide (Lys-Gly) (interchain with G-Cter in SUMO2)" evidence="8">
    <location>
        <position position="417"/>
    </location>
</feature>
<dbReference type="Proteomes" id="UP000198372">
    <property type="component" value="Unassembled WGS sequence"/>
</dbReference>
<dbReference type="PANTHER" id="PTHR24350">
    <property type="entry name" value="SERINE/THREONINE-PROTEIN KINASE IAL-RELATED"/>
    <property type="match status" value="1"/>
</dbReference>
<dbReference type="InterPro" id="IPR000719">
    <property type="entry name" value="Prot_kinase_dom"/>
</dbReference>
<dbReference type="PROSITE" id="PS00107">
    <property type="entry name" value="PROTEIN_KINASE_ATP"/>
    <property type="match status" value="1"/>
</dbReference>
<dbReference type="FunFam" id="3.30.200.20:FF:000042">
    <property type="entry name" value="Aurora kinase A"/>
    <property type="match status" value="1"/>
</dbReference>
<protein>
    <recommendedName>
        <fullName evidence="10">Aurora kinase</fullName>
        <ecNumber evidence="10">2.7.11.1</ecNumber>
    </recommendedName>
</protein>
<evidence type="ECO:0000256" key="11">
    <source>
        <dbReference type="SAM" id="MobiDB-lite"/>
    </source>
</evidence>
<comment type="catalytic activity">
    <reaction evidence="10">
        <text>L-threonyl-[protein] + ATP = O-phospho-L-threonyl-[protein] + ADP + H(+)</text>
        <dbReference type="Rhea" id="RHEA:46608"/>
        <dbReference type="Rhea" id="RHEA-COMP:11060"/>
        <dbReference type="Rhea" id="RHEA-COMP:11605"/>
        <dbReference type="ChEBI" id="CHEBI:15378"/>
        <dbReference type="ChEBI" id="CHEBI:30013"/>
        <dbReference type="ChEBI" id="CHEBI:30616"/>
        <dbReference type="ChEBI" id="CHEBI:61977"/>
        <dbReference type="ChEBI" id="CHEBI:456216"/>
        <dbReference type="EC" id="2.7.11.1"/>
    </reaction>
</comment>
<keyword evidence="14" id="KW-1185">Reference proteome</keyword>
<evidence type="ECO:0000256" key="3">
    <source>
        <dbReference type="ARBA" id="ARBA00022741"/>
    </source>
</evidence>
<dbReference type="EMBL" id="FMSP01000019">
    <property type="protein sequence ID" value="SCV73922.1"/>
    <property type="molecule type" value="Genomic_DNA"/>
</dbReference>
<dbReference type="CDD" id="cd14007">
    <property type="entry name" value="STKc_Aurora"/>
    <property type="match status" value="1"/>
</dbReference>
<dbReference type="EC" id="2.7.11.1" evidence="10"/>
<dbReference type="SUPFAM" id="SSF56112">
    <property type="entry name" value="Protein kinase-like (PK-like)"/>
    <property type="match status" value="1"/>
</dbReference>
<evidence type="ECO:0000256" key="8">
    <source>
        <dbReference type="PIRSR" id="PIRSR630616-3"/>
    </source>
</evidence>
<evidence type="ECO:0000256" key="7">
    <source>
        <dbReference type="PIRSR" id="PIRSR630616-2"/>
    </source>
</evidence>
<evidence type="ECO:0000256" key="2">
    <source>
        <dbReference type="ARBA" id="ARBA00022679"/>
    </source>
</evidence>
<feature type="binding site" evidence="7 9">
    <location>
        <position position="288"/>
    </location>
    <ligand>
        <name>ATP</name>
        <dbReference type="ChEBI" id="CHEBI:30616"/>
    </ligand>
</feature>
<dbReference type="Pfam" id="PF00069">
    <property type="entry name" value="Pkinase"/>
    <property type="match status" value="1"/>
</dbReference>
<dbReference type="InterPro" id="IPR011009">
    <property type="entry name" value="Kinase-like_dom_sf"/>
</dbReference>
<evidence type="ECO:0000256" key="5">
    <source>
        <dbReference type="ARBA" id="ARBA00022840"/>
    </source>
</evidence>
<reference evidence="14" key="1">
    <citation type="submission" date="2016-09" db="EMBL/GenBank/DDBJ databases">
        <authorList>
            <person name="Jeantristanb JTB J.-T."/>
            <person name="Ricardo R."/>
        </authorList>
    </citation>
    <scope>NUCLEOTIDE SEQUENCE [LARGE SCALE GENOMIC DNA]</scope>
</reference>
<evidence type="ECO:0000256" key="9">
    <source>
        <dbReference type="PROSITE-ProRule" id="PRU10141"/>
    </source>
</evidence>
<dbReference type="AlphaFoldDB" id="A0A238FJG0"/>
<evidence type="ECO:0000313" key="13">
    <source>
        <dbReference type="EMBL" id="SCV73922.1"/>
    </source>
</evidence>
<proteinExistence type="inferred from homology"/>
<feature type="binding site" evidence="7">
    <location>
        <position position="433"/>
    </location>
    <ligand>
        <name>ATP</name>
        <dbReference type="ChEBI" id="CHEBI:30616"/>
    </ligand>
</feature>
<dbReference type="STRING" id="269621.A0A238FJG0"/>
<dbReference type="InterPro" id="IPR008271">
    <property type="entry name" value="Ser/Thr_kinase_AS"/>
</dbReference>
<feature type="compositionally biased region" description="Polar residues" evidence="11">
    <location>
        <begin position="111"/>
        <end position="122"/>
    </location>
</feature>
<gene>
    <name evidence="13" type="ORF">BQ2448_6352</name>
</gene>
<dbReference type="InterPro" id="IPR017441">
    <property type="entry name" value="Protein_kinase_ATP_BS"/>
</dbReference>
<keyword evidence="1 10" id="KW-0723">Serine/threonine-protein kinase</keyword>
<dbReference type="SMART" id="SM00220">
    <property type="entry name" value="S_TKc"/>
    <property type="match status" value="1"/>
</dbReference>
<sequence length="558" mass="60474">MTSRVLNRSSTVENRLEHLSLHDDEHERATTLKSSTATVASSALNKPVHAGKFVPIRASTGVPANASSSSNMLLSQRAPSLKLATTTSNYSSATISSSNTLSGSSTSTQTIRTTGVAPSSNLAKMRVANPASGSASTAASISSNTAGNGLQSKYQGPKTMGVQPGATPSASSTSSSSSSRPLLVKHNSFAATTGSASAALSFNAQGMLTGDIGTYDGGFEKDIAGRSEPLKPAIAKMLALDSSVGPNARTQTFSLNSFEIGRPLGKGKFGRVYMARTKTEPKYIVAIKCLNKDELVKAKVEKQVRREIEIQSNLAHPHILRLYGYFVSRNASEPLGEDLLHTDTSTSPTTQHDEKRIFLMLEFAGKGELYKQLHRCGKFSEKRSSRSPHRHLSQYIAQMADALAYCHRKHVIHRDIKPENLLLGVHGELKIGDFGWSVHAPGNRRTTLCGTLDYLPPEMIENKPHSEKVDLWALGVLTFEFLVGKPPFEDMDGHTATYKRIARVDLHIPSDISEQAGDLIRKLLRYEPEERLPLSQVAVHPWILKYKRKTSGGEGSAA</sequence>
<comment type="catalytic activity">
    <reaction evidence="10">
        <text>L-seryl-[protein] + ATP = O-phospho-L-seryl-[protein] + ADP + H(+)</text>
        <dbReference type="Rhea" id="RHEA:17989"/>
        <dbReference type="Rhea" id="RHEA-COMP:9863"/>
        <dbReference type="Rhea" id="RHEA-COMP:11604"/>
        <dbReference type="ChEBI" id="CHEBI:15378"/>
        <dbReference type="ChEBI" id="CHEBI:29999"/>
        <dbReference type="ChEBI" id="CHEBI:30616"/>
        <dbReference type="ChEBI" id="CHEBI:83421"/>
        <dbReference type="ChEBI" id="CHEBI:456216"/>
        <dbReference type="EC" id="2.7.11.1"/>
    </reaction>
</comment>
<dbReference type="Gene3D" id="3.30.200.20">
    <property type="entry name" value="Phosphorylase Kinase, domain 1"/>
    <property type="match status" value="2"/>
</dbReference>
<dbReference type="PROSITE" id="PS00108">
    <property type="entry name" value="PROTEIN_KINASE_ST"/>
    <property type="match status" value="1"/>
</dbReference>
<evidence type="ECO:0000256" key="10">
    <source>
        <dbReference type="RuleBase" id="RU367134"/>
    </source>
</evidence>
<dbReference type="Gene3D" id="1.10.510.10">
    <property type="entry name" value="Transferase(Phosphotransferase) domain 1"/>
    <property type="match status" value="1"/>
</dbReference>
<evidence type="ECO:0000259" key="12">
    <source>
        <dbReference type="PROSITE" id="PS50011"/>
    </source>
</evidence>
<feature type="active site" description="Proton acceptor" evidence="6">
    <location>
        <position position="415"/>
    </location>
</feature>
<dbReference type="OrthoDB" id="377346at2759"/>
<feature type="region of interest" description="Disordered" evidence="11">
    <location>
        <begin position="134"/>
        <end position="180"/>
    </location>
</feature>
<feature type="domain" description="Protein kinase" evidence="12">
    <location>
        <begin position="258"/>
        <end position="543"/>
    </location>
</feature>
<name>A0A238FJG0_9BASI</name>
<feature type="compositionally biased region" description="Low complexity" evidence="11">
    <location>
        <begin position="134"/>
        <end position="149"/>
    </location>
</feature>
<evidence type="ECO:0000313" key="14">
    <source>
        <dbReference type="Proteomes" id="UP000198372"/>
    </source>
</evidence>
<dbReference type="PROSITE" id="PS50011">
    <property type="entry name" value="PROTEIN_KINASE_DOM"/>
    <property type="match status" value="1"/>
</dbReference>
<evidence type="ECO:0000256" key="6">
    <source>
        <dbReference type="PIRSR" id="PIRSR630616-1"/>
    </source>
</evidence>
<feature type="compositionally biased region" description="Low complexity" evidence="11">
    <location>
        <begin position="169"/>
        <end position="179"/>
    </location>
</feature>
<evidence type="ECO:0000256" key="4">
    <source>
        <dbReference type="ARBA" id="ARBA00022777"/>
    </source>
</evidence>
<feature type="binding site" evidence="7">
    <location>
        <position position="268"/>
    </location>
    <ligand>
        <name>ATP</name>
        <dbReference type="ChEBI" id="CHEBI:30616"/>
    </ligand>
</feature>
<dbReference type="GO" id="GO:0004674">
    <property type="term" value="F:protein serine/threonine kinase activity"/>
    <property type="evidence" value="ECO:0007669"/>
    <property type="project" value="UniProtKB-KW"/>
</dbReference>
<dbReference type="GO" id="GO:0005524">
    <property type="term" value="F:ATP binding"/>
    <property type="evidence" value="ECO:0007669"/>
    <property type="project" value="UniProtKB-UniRule"/>
</dbReference>
<evidence type="ECO:0000256" key="1">
    <source>
        <dbReference type="ARBA" id="ARBA00022527"/>
    </source>
</evidence>
<keyword evidence="2 10" id="KW-0808">Transferase</keyword>